<evidence type="ECO:0000256" key="11">
    <source>
        <dbReference type="ARBA" id="ARBA00023136"/>
    </source>
</evidence>
<dbReference type="InterPro" id="IPR006527">
    <property type="entry name" value="F-box-assoc_dom_typ1"/>
</dbReference>
<dbReference type="SUPFAM" id="SSF56112">
    <property type="entry name" value="Protein kinase-like (PK-like)"/>
    <property type="match status" value="1"/>
</dbReference>
<evidence type="ECO:0000313" key="19">
    <source>
        <dbReference type="Proteomes" id="UP001371456"/>
    </source>
</evidence>
<keyword evidence="4" id="KW-0723">Serine/threonine-protein kinase</keyword>
<feature type="region of interest" description="Disordered" evidence="15">
    <location>
        <begin position="519"/>
        <end position="544"/>
    </location>
</feature>
<evidence type="ECO:0000313" key="18">
    <source>
        <dbReference type="EMBL" id="KAK6798114.1"/>
    </source>
</evidence>
<keyword evidence="9 14" id="KW-0067">ATP-binding</keyword>
<organism evidence="18 19">
    <name type="scientific">Solanum bulbocastanum</name>
    <name type="common">Wild potato</name>
    <dbReference type="NCBI Taxonomy" id="147425"/>
    <lineage>
        <taxon>Eukaryota</taxon>
        <taxon>Viridiplantae</taxon>
        <taxon>Streptophyta</taxon>
        <taxon>Embryophyta</taxon>
        <taxon>Tracheophyta</taxon>
        <taxon>Spermatophyta</taxon>
        <taxon>Magnoliopsida</taxon>
        <taxon>eudicotyledons</taxon>
        <taxon>Gunneridae</taxon>
        <taxon>Pentapetalae</taxon>
        <taxon>asterids</taxon>
        <taxon>lamiids</taxon>
        <taxon>Solanales</taxon>
        <taxon>Solanaceae</taxon>
        <taxon>Solanoideae</taxon>
        <taxon>Solaneae</taxon>
        <taxon>Solanum</taxon>
    </lineage>
</organism>
<comment type="catalytic activity">
    <reaction evidence="13">
        <text>L-seryl-[protein] + ATP = O-phospho-L-seryl-[protein] + ADP + H(+)</text>
        <dbReference type="Rhea" id="RHEA:17989"/>
        <dbReference type="Rhea" id="RHEA-COMP:9863"/>
        <dbReference type="Rhea" id="RHEA-COMP:11604"/>
        <dbReference type="ChEBI" id="CHEBI:15378"/>
        <dbReference type="ChEBI" id="CHEBI:29999"/>
        <dbReference type="ChEBI" id="CHEBI:30616"/>
        <dbReference type="ChEBI" id="CHEBI:83421"/>
        <dbReference type="ChEBI" id="CHEBI:456216"/>
        <dbReference type="EC" id="2.7.11.1"/>
    </reaction>
</comment>
<feature type="compositionally biased region" description="Low complexity" evidence="15">
    <location>
        <begin position="469"/>
        <end position="482"/>
    </location>
</feature>
<keyword evidence="6 16" id="KW-0812">Transmembrane</keyword>
<evidence type="ECO:0000256" key="16">
    <source>
        <dbReference type="SAM" id="Phobius"/>
    </source>
</evidence>
<evidence type="ECO:0000256" key="4">
    <source>
        <dbReference type="ARBA" id="ARBA00022527"/>
    </source>
</evidence>
<evidence type="ECO:0000256" key="14">
    <source>
        <dbReference type="PROSITE-ProRule" id="PRU10141"/>
    </source>
</evidence>
<keyword evidence="10 16" id="KW-1133">Transmembrane helix</keyword>
<dbReference type="PANTHER" id="PTHR47982">
    <property type="entry name" value="PROLINE-RICH RECEPTOR-LIKE PROTEIN KINASE PERK4"/>
    <property type="match status" value="1"/>
</dbReference>
<dbReference type="Gene3D" id="3.30.200.20">
    <property type="entry name" value="Phosphorylase Kinase, domain 1"/>
    <property type="match status" value="1"/>
</dbReference>
<reference evidence="18 19" key="1">
    <citation type="submission" date="2024-02" db="EMBL/GenBank/DDBJ databases">
        <title>de novo genome assembly of Solanum bulbocastanum strain 11H21.</title>
        <authorList>
            <person name="Hosaka A.J."/>
        </authorList>
    </citation>
    <scope>NUCLEOTIDE SEQUENCE [LARGE SCALE GENOMIC DNA]</scope>
    <source>
        <tissue evidence="18">Young leaves</tissue>
    </source>
</reference>
<keyword evidence="8" id="KW-0418">Kinase</keyword>
<dbReference type="SUPFAM" id="SSF81383">
    <property type="entry name" value="F-box domain"/>
    <property type="match status" value="1"/>
</dbReference>
<keyword evidence="3" id="KW-1003">Cell membrane</keyword>
<dbReference type="PROSITE" id="PS00107">
    <property type="entry name" value="PROTEIN_KINASE_ATP"/>
    <property type="match status" value="1"/>
</dbReference>
<comment type="subcellular location">
    <subcellularLocation>
        <location evidence="1">Cell membrane</location>
        <topology evidence="1">Single-pass membrane protein</topology>
    </subcellularLocation>
</comment>
<protein>
    <recommendedName>
        <fullName evidence="2">non-specific serine/threonine protein kinase</fullName>
        <ecNumber evidence="2">2.7.11.1</ecNumber>
    </recommendedName>
</protein>
<accession>A0AAN8YLC5</accession>
<dbReference type="InterPro" id="IPR017451">
    <property type="entry name" value="F-box-assoc_interact_dom"/>
</dbReference>
<feature type="compositionally biased region" description="Polar residues" evidence="15">
    <location>
        <begin position="405"/>
        <end position="414"/>
    </location>
</feature>
<proteinExistence type="predicted"/>
<dbReference type="Pfam" id="PF00069">
    <property type="entry name" value="Pkinase"/>
    <property type="match status" value="1"/>
</dbReference>
<evidence type="ECO:0000256" key="3">
    <source>
        <dbReference type="ARBA" id="ARBA00022475"/>
    </source>
</evidence>
<keyword evidence="7 14" id="KW-0547">Nucleotide-binding</keyword>
<dbReference type="NCBIfam" id="TIGR01640">
    <property type="entry name" value="F_box_assoc_1"/>
    <property type="match status" value="1"/>
</dbReference>
<dbReference type="SMART" id="SM00220">
    <property type="entry name" value="S_TKc"/>
    <property type="match status" value="1"/>
</dbReference>
<dbReference type="InterPro" id="IPR036047">
    <property type="entry name" value="F-box-like_dom_sf"/>
</dbReference>
<name>A0AAN8YLC5_SOLBU</name>
<feature type="region of interest" description="Disordered" evidence="15">
    <location>
        <begin position="883"/>
        <end position="907"/>
    </location>
</feature>
<dbReference type="Gene3D" id="1.10.510.10">
    <property type="entry name" value="Transferase(Phosphotransferase) domain 1"/>
    <property type="match status" value="1"/>
</dbReference>
<comment type="caution">
    <text evidence="18">The sequence shown here is derived from an EMBL/GenBank/DDBJ whole genome shotgun (WGS) entry which is preliminary data.</text>
</comment>
<feature type="region of interest" description="Disordered" evidence="15">
    <location>
        <begin position="371"/>
        <end position="482"/>
    </location>
</feature>
<dbReference type="FunFam" id="3.30.200.20:FF:000207">
    <property type="entry name" value="proline-rich receptor-like protein kinase PERK1"/>
    <property type="match status" value="1"/>
</dbReference>
<evidence type="ECO:0000256" key="6">
    <source>
        <dbReference type="ARBA" id="ARBA00022692"/>
    </source>
</evidence>
<dbReference type="InterPro" id="IPR011009">
    <property type="entry name" value="Kinase-like_dom_sf"/>
</dbReference>
<dbReference type="EC" id="2.7.11.1" evidence="2"/>
<evidence type="ECO:0000256" key="8">
    <source>
        <dbReference type="ARBA" id="ARBA00022777"/>
    </source>
</evidence>
<dbReference type="InterPro" id="IPR000719">
    <property type="entry name" value="Prot_kinase_dom"/>
</dbReference>
<dbReference type="GO" id="GO:0005886">
    <property type="term" value="C:plasma membrane"/>
    <property type="evidence" value="ECO:0007669"/>
    <property type="project" value="UniProtKB-SubCell"/>
</dbReference>
<dbReference type="Proteomes" id="UP001371456">
    <property type="component" value="Unassembled WGS sequence"/>
</dbReference>
<dbReference type="PROSITE" id="PS50011">
    <property type="entry name" value="PROTEIN_KINASE_DOM"/>
    <property type="match status" value="1"/>
</dbReference>
<evidence type="ECO:0000256" key="2">
    <source>
        <dbReference type="ARBA" id="ARBA00012513"/>
    </source>
</evidence>
<dbReference type="PROSITE" id="PS00108">
    <property type="entry name" value="PROTEIN_KINASE_ST"/>
    <property type="match status" value="1"/>
</dbReference>
<dbReference type="GO" id="GO:0005524">
    <property type="term" value="F:ATP binding"/>
    <property type="evidence" value="ECO:0007669"/>
    <property type="project" value="UniProtKB-UniRule"/>
</dbReference>
<dbReference type="Pfam" id="PF07734">
    <property type="entry name" value="FBA_1"/>
    <property type="match status" value="1"/>
</dbReference>
<dbReference type="InterPro" id="IPR017441">
    <property type="entry name" value="Protein_kinase_ATP_BS"/>
</dbReference>
<comment type="catalytic activity">
    <reaction evidence="12">
        <text>L-threonyl-[protein] + ATP = O-phospho-L-threonyl-[protein] + ADP + H(+)</text>
        <dbReference type="Rhea" id="RHEA:46608"/>
        <dbReference type="Rhea" id="RHEA-COMP:11060"/>
        <dbReference type="Rhea" id="RHEA-COMP:11605"/>
        <dbReference type="ChEBI" id="CHEBI:15378"/>
        <dbReference type="ChEBI" id="CHEBI:30013"/>
        <dbReference type="ChEBI" id="CHEBI:30616"/>
        <dbReference type="ChEBI" id="CHEBI:61977"/>
        <dbReference type="ChEBI" id="CHEBI:456216"/>
        <dbReference type="EC" id="2.7.11.1"/>
    </reaction>
</comment>
<dbReference type="FunFam" id="1.10.510.10:FF:000173">
    <property type="entry name" value="proline-rich receptor-like protein kinase PERK8"/>
    <property type="match status" value="1"/>
</dbReference>
<evidence type="ECO:0000256" key="12">
    <source>
        <dbReference type="ARBA" id="ARBA00047899"/>
    </source>
</evidence>
<dbReference type="InterPro" id="IPR008271">
    <property type="entry name" value="Ser/Thr_kinase_AS"/>
</dbReference>
<feature type="transmembrane region" description="Helical" evidence="16">
    <location>
        <begin position="487"/>
        <end position="511"/>
    </location>
</feature>
<evidence type="ECO:0000256" key="15">
    <source>
        <dbReference type="SAM" id="MobiDB-lite"/>
    </source>
</evidence>
<feature type="domain" description="Protein kinase" evidence="17">
    <location>
        <begin position="597"/>
        <end position="846"/>
    </location>
</feature>
<keyword evidence="11 16" id="KW-0472">Membrane</keyword>
<dbReference type="GO" id="GO:0004674">
    <property type="term" value="F:protein serine/threonine kinase activity"/>
    <property type="evidence" value="ECO:0007669"/>
    <property type="project" value="UniProtKB-KW"/>
</dbReference>
<evidence type="ECO:0000256" key="1">
    <source>
        <dbReference type="ARBA" id="ARBA00004162"/>
    </source>
</evidence>
<evidence type="ECO:0000256" key="7">
    <source>
        <dbReference type="ARBA" id="ARBA00022741"/>
    </source>
</evidence>
<feature type="binding site" evidence="14">
    <location>
        <position position="625"/>
    </location>
    <ligand>
        <name>ATP</name>
        <dbReference type="ChEBI" id="CHEBI:30616"/>
    </ligand>
</feature>
<evidence type="ECO:0000256" key="10">
    <source>
        <dbReference type="ARBA" id="ARBA00022989"/>
    </source>
</evidence>
<dbReference type="AlphaFoldDB" id="A0AAN8YLC5"/>
<feature type="compositionally biased region" description="Pro residues" evidence="15">
    <location>
        <begin position="388"/>
        <end position="403"/>
    </location>
</feature>
<evidence type="ECO:0000259" key="17">
    <source>
        <dbReference type="PROSITE" id="PS50011"/>
    </source>
</evidence>
<dbReference type="InterPro" id="IPR047117">
    <property type="entry name" value="PERK1-13-like"/>
</dbReference>
<dbReference type="EMBL" id="JBANQN010000002">
    <property type="protein sequence ID" value="KAK6798114.1"/>
    <property type="molecule type" value="Genomic_DNA"/>
</dbReference>
<dbReference type="PANTHER" id="PTHR47982:SF40">
    <property type="entry name" value="NON-SPECIFIC SERINE_THREONINE PROTEIN KINASE"/>
    <property type="match status" value="1"/>
</dbReference>
<keyword evidence="19" id="KW-1185">Reference proteome</keyword>
<evidence type="ECO:0000256" key="13">
    <source>
        <dbReference type="ARBA" id="ARBA00048679"/>
    </source>
</evidence>
<keyword evidence="5" id="KW-0808">Transferase</keyword>
<evidence type="ECO:0000256" key="5">
    <source>
        <dbReference type="ARBA" id="ARBA00022679"/>
    </source>
</evidence>
<sequence length="907" mass="98570">MTGIVKFLETQAIKGSANRKMACSEIDMLSDESLEEDIYSDSSDFYVAIKHQGGGIDSLAEFDLTTAAYKVEEGNNGSKYPVDIIMRVDMTIKDVAKRHVLPFLPAKSLMKFRAVSKEWNQWITSPLLAYNQSSTFQKLSGYFYQRLENKDDPPIFLSLHRSANGVPSPSLGFLPEDVKVLSSSSGLLLCQGKDNYYVCNPATKHWKKLPPPQYYHGSDPAVALAFDPQFNIESFYRVVAAVPVLDHPVVCFEIYCSESDSWRCSPSDCLELENTSLAGGGSYMKGVAYWRNTSSNEVLAFDVKNEIPAVLHLPIMQSGQRGALTQIGDEVCFVTAYNDSGSVFVIDIYGGVDMGLKRSVSVNLGSKKPRTQVLGIPKEECCEESSPPSSPPPSASESPPPPSEYTTTSPNAPDQASPPTSSTFNPPPPVSSGPPSLSAGKLSPPPPSEKSAPFEKPGGAQRSGKPTAGSSGNNNVPPSSDSGSSDMFIVAGIAVAGLMIFATIIVCLIYWRRRKKEHYYTNPPPGPTRRPPKGSTDPSYKGPKPMEHIIKVPTIVYTSSDSTFAVNGQALVPSPSLGGFSKSQFTYEELARATSGFSKANLLGQGGFGYVHKGVLVDGTVVAVKSLKSGSGQGEREFQAEVDIISRVHHRHLVSLVGYCIADSQRMLVYEYVPNKTLEFHLHGHPKIIHRDIKAANILLEDNFEAKVADFGLAKLSSDNFTHVSTRVMGTFGYMAPEYASSGKLTDRSDVFSFGIVLLELITGKRPIDPSNIMEDSLVDWARPLLKTALEEGKYDELVGAPFEGSSVPKELHRLVVCAAASTRHSAKRRPKMTQIMRALDGDSSLEDMSDGAKTDTYDTAAYNADMVKFRKMISNQEFDSSEYGGTSDYGLNPSSSSGDSSELDHH</sequence>
<evidence type="ECO:0000256" key="9">
    <source>
        <dbReference type="ARBA" id="ARBA00022840"/>
    </source>
</evidence>
<gene>
    <name evidence="18" type="ORF">RDI58_005816</name>
</gene>